<evidence type="ECO:0000313" key="1">
    <source>
        <dbReference type="EMBL" id="DAF93703.1"/>
    </source>
</evidence>
<dbReference type="EMBL" id="BK016086">
    <property type="protein sequence ID" value="DAF93703.1"/>
    <property type="molecule type" value="Genomic_DNA"/>
</dbReference>
<reference evidence="1" key="1">
    <citation type="journal article" date="2021" name="Proc. Natl. Acad. Sci. U.S.A.">
        <title>A Catalog of Tens of Thousands of Viruses from Human Metagenomes Reveals Hidden Associations with Chronic Diseases.</title>
        <authorList>
            <person name="Tisza M.J."/>
            <person name="Buck C.B."/>
        </authorList>
    </citation>
    <scope>NUCLEOTIDE SEQUENCE</scope>
    <source>
        <strain evidence="1">Ctshb19</strain>
    </source>
</reference>
<protein>
    <submittedName>
        <fullName evidence="1">Uncharacterized protein</fullName>
    </submittedName>
</protein>
<name>A0A8S5UGU5_9CAUD</name>
<accession>A0A8S5UGU5</accession>
<proteinExistence type="predicted"/>
<sequence length="99" mass="11444">MGILHMILDLLRELLGFRTYEQEFQAGAKYAQEQLQRHRGNLHEYHRLWAECEPGGIDSNGFDAGMRQVLSMRNIPHPLDFQGFDHDAKHGSNDCFCGR</sequence>
<organism evidence="1">
    <name type="scientific">Myoviridae sp. ctshb19</name>
    <dbReference type="NCBI Taxonomy" id="2825194"/>
    <lineage>
        <taxon>Viruses</taxon>
        <taxon>Duplodnaviria</taxon>
        <taxon>Heunggongvirae</taxon>
        <taxon>Uroviricota</taxon>
        <taxon>Caudoviricetes</taxon>
    </lineage>
</organism>